<proteinExistence type="predicted"/>
<dbReference type="EMBL" id="CAKW01000109">
    <property type="protein sequence ID" value="CCJ73695.1"/>
    <property type="molecule type" value="Genomic_DNA"/>
</dbReference>
<accession>K8A2V9</accession>
<reference evidence="1" key="1">
    <citation type="submission" date="2012-07" db="EMBL/GenBank/DDBJ databases">
        <authorList>
            <person name="Cummings C."/>
        </authorList>
    </citation>
    <scope>NUCLEOTIDE SEQUENCE</scope>
    <source>
        <strain evidence="1">1330</strain>
    </source>
</reference>
<dbReference type="AlphaFoldDB" id="K8A2V9"/>
<dbReference type="Proteomes" id="UP000009340">
    <property type="component" value="Unassembled WGS sequence"/>
</dbReference>
<sequence>MLYIRPASLPGFFLQRARQARAKPVAQGIILRLDVKDFNL</sequence>
<name>K8A2V9_9ENTR</name>
<evidence type="ECO:0000313" key="2">
    <source>
        <dbReference type="Proteomes" id="UP000009340"/>
    </source>
</evidence>
<organism evidence="1 2">
    <name type="scientific">Cronobacter condimenti 1330</name>
    <dbReference type="NCBI Taxonomy" id="1073999"/>
    <lineage>
        <taxon>Bacteria</taxon>
        <taxon>Pseudomonadati</taxon>
        <taxon>Pseudomonadota</taxon>
        <taxon>Gammaproteobacteria</taxon>
        <taxon>Enterobacterales</taxon>
        <taxon>Enterobacteriaceae</taxon>
        <taxon>Cronobacter</taxon>
    </lineage>
</organism>
<evidence type="ECO:0000313" key="1">
    <source>
        <dbReference type="EMBL" id="CCJ73695.1"/>
    </source>
</evidence>
<gene>
    <name evidence="1" type="ORF">BN137_3074</name>
</gene>
<comment type="caution">
    <text evidence="1">The sequence shown here is derived from an EMBL/GenBank/DDBJ whole genome shotgun (WGS) entry which is preliminary data.</text>
</comment>
<protein>
    <submittedName>
        <fullName evidence="1">Uncharacterized protein</fullName>
    </submittedName>
</protein>